<sequence length="69" mass="7466">MRTISAAALSGLPVPLPELGTQHALATVMARVADYERQLNGELTLLERLRQDAPTALLEGGSHDMPPFR</sequence>
<evidence type="ECO:0000313" key="2">
    <source>
        <dbReference type="Proteomes" id="UP001198565"/>
    </source>
</evidence>
<gene>
    <name evidence="1" type="ORF">K7472_18710</name>
</gene>
<keyword evidence="2" id="KW-1185">Reference proteome</keyword>
<organism evidence="1 2">
    <name type="scientific">Streptantibioticus parmotrematis</name>
    <dbReference type="NCBI Taxonomy" id="2873249"/>
    <lineage>
        <taxon>Bacteria</taxon>
        <taxon>Bacillati</taxon>
        <taxon>Actinomycetota</taxon>
        <taxon>Actinomycetes</taxon>
        <taxon>Kitasatosporales</taxon>
        <taxon>Streptomycetaceae</taxon>
        <taxon>Streptantibioticus</taxon>
    </lineage>
</organism>
<evidence type="ECO:0000313" key="1">
    <source>
        <dbReference type="EMBL" id="MBY8886875.1"/>
    </source>
</evidence>
<accession>A0ABS7QWY5</accession>
<proteinExistence type="predicted"/>
<name>A0ABS7QWY5_9ACTN</name>
<comment type="caution">
    <text evidence="1">The sequence shown here is derived from an EMBL/GenBank/DDBJ whole genome shotgun (WGS) entry which is preliminary data.</text>
</comment>
<dbReference type="Proteomes" id="UP001198565">
    <property type="component" value="Unassembled WGS sequence"/>
</dbReference>
<reference evidence="1 2" key="1">
    <citation type="submission" date="2021-08" db="EMBL/GenBank/DDBJ databases">
        <title>Streptomyces sp. PTM05 isolated from lichen.</title>
        <authorList>
            <person name="Somphong A."/>
            <person name="Phongsopitanun W."/>
            <person name="Tanasupawat S."/>
        </authorList>
    </citation>
    <scope>NUCLEOTIDE SEQUENCE [LARGE SCALE GENOMIC DNA]</scope>
    <source>
        <strain evidence="1 2">Ptm05</strain>
    </source>
</reference>
<protein>
    <submittedName>
        <fullName evidence="1">Uncharacterized protein</fullName>
    </submittedName>
</protein>
<dbReference type="SUPFAM" id="SSF116734">
    <property type="entry name" value="DNA methylase specificity domain"/>
    <property type="match status" value="1"/>
</dbReference>
<dbReference type="RefSeq" id="WP_222979518.1">
    <property type="nucleotide sequence ID" value="NZ_JAINVZ010000012.1"/>
</dbReference>
<dbReference type="EMBL" id="JAINVZ010000012">
    <property type="protein sequence ID" value="MBY8886875.1"/>
    <property type="molecule type" value="Genomic_DNA"/>
</dbReference>